<accession>A0ABY2UM06</accession>
<evidence type="ECO:0000313" key="2">
    <source>
        <dbReference type="Proteomes" id="UP000306791"/>
    </source>
</evidence>
<dbReference type="Proteomes" id="UP000306791">
    <property type="component" value="Unassembled WGS sequence"/>
</dbReference>
<gene>
    <name evidence="1" type="ORF">FDY93_01240</name>
</gene>
<evidence type="ECO:0000313" key="1">
    <source>
        <dbReference type="EMBL" id="TLM79528.1"/>
    </source>
</evidence>
<dbReference type="InterPro" id="IPR007833">
    <property type="entry name" value="Capsule_polysaccharide_synth"/>
</dbReference>
<organism evidence="1 2">
    <name type="scientific">Microbulbifer harenosus</name>
    <dbReference type="NCBI Taxonomy" id="2576840"/>
    <lineage>
        <taxon>Bacteria</taxon>
        <taxon>Pseudomonadati</taxon>
        <taxon>Pseudomonadota</taxon>
        <taxon>Gammaproteobacteria</taxon>
        <taxon>Cellvibrionales</taxon>
        <taxon>Microbulbiferaceae</taxon>
        <taxon>Microbulbifer</taxon>
    </lineage>
</organism>
<keyword evidence="2" id="KW-1185">Reference proteome</keyword>
<dbReference type="CDD" id="cd16441">
    <property type="entry name" value="beta_Kdo_transferase_KpsS"/>
    <property type="match status" value="1"/>
</dbReference>
<proteinExistence type="predicted"/>
<name>A0ABY2UM06_9GAMM</name>
<protein>
    <submittedName>
        <fullName evidence="1">Capsular biosynthesis protein</fullName>
    </submittedName>
</protein>
<dbReference type="EMBL" id="VANI01000002">
    <property type="protein sequence ID" value="TLM79528.1"/>
    <property type="molecule type" value="Genomic_DNA"/>
</dbReference>
<dbReference type="Pfam" id="PF05159">
    <property type="entry name" value="Capsule_synth"/>
    <property type="match status" value="1"/>
</dbReference>
<reference evidence="1 2" key="1">
    <citation type="submission" date="2019-05" db="EMBL/GenBank/DDBJ databases">
        <title>Microbulbifer harenosus sp. nov., an alginate-degrading bacterium isolated from coastal sand.</title>
        <authorList>
            <person name="Huang H."/>
            <person name="Mo K."/>
            <person name="Bao S."/>
        </authorList>
    </citation>
    <scope>NUCLEOTIDE SEQUENCE [LARGE SCALE GENOMIC DNA]</scope>
    <source>
        <strain evidence="1 2">HB161719</strain>
    </source>
</reference>
<sequence>MPWGVWGFMSGVLFLQGPLGPFFARCARHFSAQGVETHKINFNGGDRYYGWADHCVDYTGGPAGWPEYLYGYLRRNHIRAVVVYGDCRYYHREARAVCKQLGIVFWAFEEGYLRPDFVTLEQGGVNAFSGVDWTRDAIEQYRPHGRKSPLKVGMTFWQRAWFAICYYVAARILSYRFPNYRHHRPRTWWQEAGCWLRSFYRKGLYRISERRFTEALLRNHSGKYFLYPLQTADDFQIREHSDVDSLQASIGEVIASFAGHAAETDVLVIKHHPMDRGFCHYGKLIRRKAREHGVGERVVYCHDLHLPTLLDHAKGLVTVNSTVGISALLHGVPTITLGRALYDIAGLTHQGELADFWQHPQPVDIELFRAFRTYLYELTQLDGSFFRRMDFTVEQVFARMMPVLESQAAPGEDAAAGESEPLAA</sequence>
<comment type="caution">
    <text evidence="1">The sequence shown here is derived from an EMBL/GenBank/DDBJ whole genome shotgun (WGS) entry which is preliminary data.</text>
</comment>